<feature type="domain" description="Peptidase M24 C-terminal" evidence="2">
    <location>
        <begin position="45"/>
        <end position="105"/>
    </location>
</feature>
<feature type="domain" description="Peptidase M24" evidence="1">
    <location>
        <begin position="2"/>
        <end position="34"/>
    </location>
</feature>
<dbReference type="EMBL" id="JACGWJ010000006">
    <property type="protein sequence ID" value="KAL0413107.1"/>
    <property type="molecule type" value="Genomic_DNA"/>
</dbReference>
<dbReference type="AlphaFoldDB" id="A0AAW2U8X0"/>
<keyword evidence="3" id="KW-0031">Aminopeptidase</keyword>
<dbReference type="Pfam" id="PF00557">
    <property type="entry name" value="Peptidase_M24"/>
    <property type="match status" value="1"/>
</dbReference>
<dbReference type="InterPro" id="IPR036005">
    <property type="entry name" value="Creatinase/aminopeptidase-like"/>
</dbReference>
<dbReference type="InterPro" id="IPR000994">
    <property type="entry name" value="Pept_M24"/>
</dbReference>
<name>A0AAW2U8X0_SESRA</name>
<gene>
    <name evidence="3" type="ORF">Sradi_1512400</name>
</gene>
<proteinExistence type="predicted"/>
<comment type="caution">
    <text evidence="3">The sequence shown here is derived from an EMBL/GenBank/DDBJ whole genome shotgun (WGS) entry which is preliminary data.</text>
</comment>
<sequence length="108" mass="12447">MTPLLRGMVVSNEPGYYEDHAFGIRIENLLYVKEANTPNRFGGVEYLGFERLTFVPIQAKLVDLSLLSTTEIDWLNDYHSEVWEKVSPLLDGPAHEWLWNNTRPIVKA</sequence>
<organism evidence="3">
    <name type="scientific">Sesamum radiatum</name>
    <name type="common">Black benniseed</name>
    <dbReference type="NCBI Taxonomy" id="300843"/>
    <lineage>
        <taxon>Eukaryota</taxon>
        <taxon>Viridiplantae</taxon>
        <taxon>Streptophyta</taxon>
        <taxon>Embryophyta</taxon>
        <taxon>Tracheophyta</taxon>
        <taxon>Spermatophyta</taxon>
        <taxon>Magnoliopsida</taxon>
        <taxon>eudicotyledons</taxon>
        <taxon>Gunneridae</taxon>
        <taxon>Pentapetalae</taxon>
        <taxon>asterids</taxon>
        <taxon>lamiids</taxon>
        <taxon>Lamiales</taxon>
        <taxon>Pedaliaceae</taxon>
        <taxon>Sesamum</taxon>
    </lineage>
</organism>
<dbReference type="InterPro" id="IPR032416">
    <property type="entry name" value="Peptidase_M24_C"/>
</dbReference>
<keyword evidence="3" id="KW-0645">Protease</keyword>
<dbReference type="InterPro" id="IPR050422">
    <property type="entry name" value="X-Pro_aminopeptidase_P"/>
</dbReference>
<evidence type="ECO:0000259" key="2">
    <source>
        <dbReference type="Pfam" id="PF16188"/>
    </source>
</evidence>
<dbReference type="Pfam" id="PF16188">
    <property type="entry name" value="Peptidase_M24_C"/>
    <property type="match status" value="1"/>
</dbReference>
<evidence type="ECO:0000313" key="3">
    <source>
        <dbReference type="EMBL" id="KAL0413107.1"/>
    </source>
</evidence>
<dbReference type="Gene3D" id="3.90.230.10">
    <property type="entry name" value="Creatinase/methionine aminopeptidase superfamily"/>
    <property type="match status" value="1"/>
</dbReference>
<protein>
    <submittedName>
        <fullName evidence="3">Aminopeptidase P2</fullName>
    </submittedName>
</protein>
<reference evidence="3" key="1">
    <citation type="submission" date="2020-06" db="EMBL/GenBank/DDBJ databases">
        <authorList>
            <person name="Li T."/>
            <person name="Hu X."/>
            <person name="Zhang T."/>
            <person name="Song X."/>
            <person name="Zhang H."/>
            <person name="Dai N."/>
            <person name="Sheng W."/>
            <person name="Hou X."/>
            <person name="Wei L."/>
        </authorList>
    </citation>
    <scope>NUCLEOTIDE SEQUENCE</scope>
    <source>
        <strain evidence="3">G02</strain>
        <tissue evidence="3">Leaf</tissue>
    </source>
</reference>
<dbReference type="PANTHER" id="PTHR43763:SF6">
    <property type="entry name" value="XAA-PRO AMINOPEPTIDASE 1"/>
    <property type="match status" value="1"/>
</dbReference>
<accession>A0AAW2U8X0</accession>
<evidence type="ECO:0000259" key="1">
    <source>
        <dbReference type="Pfam" id="PF00557"/>
    </source>
</evidence>
<reference evidence="3" key="2">
    <citation type="journal article" date="2024" name="Plant">
        <title>Genomic evolution and insights into agronomic trait innovations of Sesamum species.</title>
        <authorList>
            <person name="Miao H."/>
            <person name="Wang L."/>
            <person name="Qu L."/>
            <person name="Liu H."/>
            <person name="Sun Y."/>
            <person name="Le M."/>
            <person name="Wang Q."/>
            <person name="Wei S."/>
            <person name="Zheng Y."/>
            <person name="Lin W."/>
            <person name="Duan Y."/>
            <person name="Cao H."/>
            <person name="Xiong S."/>
            <person name="Wang X."/>
            <person name="Wei L."/>
            <person name="Li C."/>
            <person name="Ma Q."/>
            <person name="Ju M."/>
            <person name="Zhao R."/>
            <person name="Li G."/>
            <person name="Mu C."/>
            <person name="Tian Q."/>
            <person name="Mei H."/>
            <person name="Zhang T."/>
            <person name="Gao T."/>
            <person name="Zhang H."/>
        </authorList>
    </citation>
    <scope>NUCLEOTIDE SEQUENCE</scope>
    <source>
        <strain evidence="3">G02</strain>
    </source>
</reference>
<dbReference type="SUPFAM" id="SSF55920">
    <property type="entry name" value="Creatinase/aminopeptidase"/>
    <property type="match status" value="1"/>
</dbReference>
<dbReference type="PANTHER" id="PTHR43763">
    <property type="entry name" value="XAA-PRO AMINOPEPTIDASE 1"/>
    <property type="match status" value="1"/>
</dbReference>
<dbReference type="GO" id="GO:0004177">
    <property type="term" value="F:aminopeptidase activity"/>
    <property type="evidence" value="ECO:0007669"/>
    <property type="project" value="UniProtKB-KW"/>
</dbReference>
<keyword evidence="3" id="KW-0378">Hydrolase</keyword>